<keyword evidence="6" id="KW-0520">NAD</keyword>
<dbReference type="EMBL" id="CAUI01000005">
    <property type="protein sequence ID" value="CCU78071.1"/>
    <property type="molecule type" value="Genomic_DNA"/>
</dbReference>
<accession>M5DY90</accession>
<dbReference type="eggNOG" id="COG1088">
    <property type="taxonomic scope" value="Bacteria"/>
</dbReference>
<comment type="similarity">
    <text evidence="3 8">Belongs to the NAD(P)-dependent epimerase/dehydratase family. dTDP-glucose dehydratase subfamily.</text>
</comment>
<dbReference type="Gene3D" id="3.40.50.720">
    <property type="entry name" value="NAD(P)-binding Rossmann-like Domain"/>
    <property type="match status" value="1"/>
</dbReference>
<dbReference type="GO" id="GO:0008460">
    <property type="term" value="F:dTDP-glucose 4,6-dehydratase activity"/>
    <property type="evidence" value="ECO:0007669"/>
    <property type="project" value="UniProtKB-EC"/>
</dbReference>
<dbReference type="PANTHER" id="PTHR43000">
    <property type="entry name" value="DTDP-D-GLUCOSE 4,6-DEHYDRATASE-RELATED"/>
    <property type="match status" value="1"/>
</dbReference>
<comment type="caution">
    <text evidence="10">The sequence shown here is derived from an EMBL/GenBank/DDBJ whole genome shotgun (WGS) entry which is preliminary data.</text>
</comment>
<dbReference type="InParanoid" id="M5DY90"/>
<dbReference type="InterPro" id="IPR005888">
    <property type="entry name" value="dTDP_Gluc_deHydtase"/>
</dbReference>
<evidence type="ECO:0000256" key="2">
    <source>
        <dbReference type="ARBA" id="ARBA00001911"/>
    </source>
</evidence>
<organism evidence="10 11">
    <name type="scientific">Halanaerobium saccharolyticum subsp. saccharolyticum DSM 6643</name>
    <dbReference type="NCBI Taxonomy" id="1293054"/>
    <lineage>
        <taxon>Bacteria</taxon>
        <taxon>Bacillati</taxon>
        <taxon>Bacillota</taxon>
        <taxon>Clostridia</taxon>
        <taxon>Halanaerobiales</taxon>
        <taxon>Halanaerobiaceae</taxon>
        <taxon>Halanaerobium</taxon>
    </lineage>
</organism>
<dbReference type="EC" id="4.2.1.46" evidence="4 8"/>
<feature type="domain" description="NAD(P)-binding" evidence="9">
    <location>
        <begin position="4"/>
        <end position="304"/>
    </location>
</feature>
<dbReference type="NCBIfam" id="TIGR01181">
    <property type="entry name" value="dTDP_gluc_dehyt"/>
    <property type="match status" value="1"/>
</dbReference>
<evidence type="ECO:0000256" key="8">
    <source>
        <dbReference type="RuleBase" id="RU004473"/>
    </source>
</evidence>
<evidence type="ECO:0000256" key="1">
    <source>
        <dbReference type="ARBA" id="ARBA00001539"/>
    </source>
</evidence>
<dbReference type="STRING" id="1293054.HSACCH_00380"/>
<dbReference type="FunCoup" id="M5DY90">
    <property type="interactions" value="369"/>
</dbReference>
<keyword evidence="11" id="KW-1185">Reference proteome</keyword>
<proteinExistence type="inferred from homology"/>
<evidence type="ECO:0000256" key="7">
    <source>
        <dbReference type="ARBA" id="ARBA00023239"/>
    </source>
</evidence>
<dbReference type="InterPro" id="IPR016040">
    <property type="entry name" value="NAD(P)-bd_dom"/>
</dbReference>
<evidence type="ECO:0000313" key="10">
    <source>
        <dbReference type="EMBL" id="CCU78071.1"/>
    </source>
</evidence>
<evidence type="ECO:0000256" key="5">
    <source>
        <dbReference type="ARBA" id="ARBA00016977"/>
    </source>
</evidence>
<comment type="catalytic activity">
    <reaction evidence="1 8">
        <text>dTDP-alpha-D-glucose = dTDP-4-dehydro-6-deoxy-alpha-D-glucose + H2O</text>
        <dbReference type="Rhea" id="RHEA:17221"/>
        <dbReference type="ChEBI" id="CHEBI:15377"/>
        <dbReference type="ChEBI" id="CHEBI:57477"/>
        <dbReference type="ChEBI" id="CHEBI:57649"/>
        <dbReference type="EC" id="4.2.1.46"/>
    </reaction>
</comment>
<evidence type="ECO:0000256" key="6">
    <source>
        <dbReference type="ARBA" id="ARBA00023027"/>
    </source>
</evidence>
<name>M5DY90_9FIRM</name>
<dbReference type="OrthoDB" id="9811743at2"/>
<dbReference type="Gene3D" id="3.90.25.10">
    <property type="entry name" value="UDP-galactose 4-epimerase, domain 1"/>
    <property type="match status" value="1"/>
</dbReference>
<dbReference type="AlphaFoldDB" id="M5DY90"/>
<evidence type="ECO:0000313" key="11">
    <source>
        <dbReference type="Proteomes" id="UP000012063"/>
    </source>
</evidence>
<dbReference type="InterPro" id="IPR036291">
    <property type="entry name" value="NAD(P)-bd_dom_sf"/>
</dbReference>
<keyword evidence="7 8" id="KW-0456">Lyase</keyword>
<gene>
    <name evidence="10" type="ORF">HSACCH_00380</name>
</gene>
<protein>
    <recommendedName>
        <fullName evidence="5 8">dTDP-glucose 4,6-dehydratase</fullName>
        <ecNumber evidence="4 8">4.2.1.46</ecNumber>
    </recommendedName>
</protein>
<evidence type="ECO:0000259" key="9">
    <source>
        <dbReference type="Pfam" id="PF16363"/>
    </source>
</evidence>
<comment type="cofactor">
    <cofactor evidence="2 8">
        <name>NAD(+)</name>
        <dbReference type="ChEBI" id="CHEBI:57540"/>
    </cofactor>
</comment>
<dbReference type="SUPFAM" id="SSF51735">
    <property type="entry name" value="NAD(P)-binding Rossmann-fold domains"/>
    <property type="match status" value="1"/>
</dbReference>
<dbReference type="Proteomes" id="UP000012063">
    <property type="component" value="Unassembled WGS sequence"/>
</dbReference>
<sequence length="323" mass="37271">MKILVTGGAGFIGSNFIHYQLENYDDQIINIDKLSYAGNLDNLKDVETNPNYEFRELDICNREKIDQIMHRGIDYIVNFAAESHVDRSIEDPSVFVKTNIAGTQNLLDLALKFGVKKFIQISTDEVYGSLGKNDKFSEDSILNPSNPYAASKASADLLVKSYFKTYNLPINITRCSNNFGPYQYPEKLIPLFIINALQDEKLPLYGDGSNIRDWIYVKDHCKAVDLVMRKGESGEIYNIGADNEKTNIEITRLILSLLSKTELLIKHVKDRKGHDYRYAVDSSKIKEKLGWETEFDFENAMRKTLNWYLDHKKWWQKIINEQK</sequence>
<reference evidence="11" key="1">
    <citation type="journal article" date="2013" name="Genome Announc.">
        <title>Genome Sequence of Halanaerobium saccharolyticum subsp. saccharolyticum Strain DSM 6643T, a Halophilic Hydrogen-Producing Bacterium.</title>
        <authorList>
            <person name="Kivisto A."/>
            <person name="Larjo A."/>
            <person name="Ciranna A."/>
            <person name="Santala V."/>
            <person name="Roos C."/>
            <person name="Karp M."/>
        </authorList>
    </citation>
    <scope>NUCLEOTIDE SEQUENCE [LARGE SCALE GENOMIC DNA]</scope>
    <source>
        <strain evidence="11">DSM 6643</strain>
    </source>
</reference>
<dbReference type="GO" id="GO:0009225">
    <property type="term" value="P:nucleotide-sugar metabolic process"/>
    <property type="evidence" value="ECO:0007669"/>
    <property type="project" value="InterPro"/>
</dbReference>
<dbReference type="Pfam" id="PF16363">
    <property type="entry name" value="GDP_Man_Dehyd"/>
    <property type="match status" value="1"/>
</dbReference>
<evidence type="ECO:0000256" key="4">
    <source>
        <dbReference type="ARBA" id="ARBA00011990"/>
    </source>
</evidence>
<dbReference type="RefSeq" id="WP_005487420.1">
    <property type="nucleotide sequence ID" value="NZ_CAUI01000005.1"/>
</dbReference>
<dbReference type="CDD" id="cd05246">
    <property type="entry name" value="dTDP_GD_SDR_e"/>
    <property type="match status" value="1"/>
</dbReference>
<dbReference type="FunFam" id="3.40.50.720:FF:000304">
    <property type="entry name" value="UDP-glucose 4,6-dehydratase"/>
    <property type="match status" value="1"/>
</dbReference>
<evidence type="ECO:0000256" key="3">
    <source>
        <dbReference type="ARBA" id="ARBA00008178"/>
    </source>
</evidence>